<feature type="compositionally biased region" description="Polar residues" evidence="2">
    <location>
        <begin position="450"/>
        <end position="459"/>
    </location>
</feature>
<gene>
    <name evidence="3" type="ORF">RRG08_062212</name>
</gene>
<organism evidence="3 4">
    <name type="scientific">Elysia crispata</name>
    <name type="common">lettuce slug</name>
    <dbReference type="NCBI Taxonomy" id="231223"/>
    <lineage>
        <taxon>Eukaryota</taxon>
        <taxon>Metazoa</taxon>
        <taxon>Spiralia</taxon>
        <taxon>Lophotrochozoa</taxon>
        <taxon>Mollusca</taxon>
        <taxon>Gastropoda</taxon>
        <taxon>Heterobranchia</taxon>
        <taxon>Euthyneura</taxon>
        <taxon>Panpulmonata</taxon>
        <taxon>Sacoglossa</taxon>
        <taxon>Placobranchoidea</taxon>
        <taxon>Plakobranchidae</taxon>
        <taxon>Elysia</taxon>
    </lineage>
</organism>
<feature type="compositionally biased region" description="Polar residues" evidence="2">
    <location>
        <begin position="527"/>
        <end position="556"/>
    </location>
</feature>
<feature type="compositionally biased region" description="Basic residues" evidence="2">
    <location>
        <begin position="759"/>
        <end position="783"/>
    </location>
</feature>
<feature type="compositionally biased region" description="Pro residues" evidence="2">
    <location>
        <begin position="502"/>
        <end position="513"/>
    </location>
</feature>
<dbReference type="Gene3D" id="1.10.472.10">
    <property type="entry name" value="Cyclin-like"/>
    <property type="match status" value="2"/>
</dbReference>
<evidence type="ECO:0000313" key="4">
    <source>
        <dbReference type="Proteomes" id="UP001283361"/>
    </source>
</evidence>
<feature type="compositionally biased region" description="Polar residues" evidence="2">
    <location>
        <begin position="850"/>
        <end position="869"/>
    </location>
</feature>
<feature type="compositionally biased region" description="Basic and acidic residues" evidence="2">
    <location>
        <begin position="896"/>
        <end position="917"/>
    </location>
</feature>
<keyword evidence="4" id="KW-1185">Reference proteome</keyword>
<evidence type="ECO:0008006" key="5">
    <source>
        <dbReference type="Google" id="ProtNLM"/>
    </source>
</evidence>
<protein>
    <recommendedName>
        <fullName evidence="5">Cyclin-like domain-containing protein</fullName>
    </recommendedName>
</protein>
<feature type="region of interest" description="Disordered" evidence="2">
    <location>
        <begin position="577"/>
        <end position="941"/>
    </location>
</feature>
<feature type="compositionally biased region" description="Basic and acidic residues" evidence="2">
    <location>
        <begin position="601"/>
        <end position="613"/>
    </location>
</feature>
<dbReference type="GO" id="GO:0006357">
    <property type="term" value="P:regulation of transcription by RNA polymerase II"/>
    <property type="evidence" value="ECO:0007669"/>
    <property type="project" value="InterPro"/>
</dbReference>
<feature type="compositionally biased region" description="Polar residues" evidence="2">
    <location>
        <begin position="359"/>
        <end position="393"/>
    </location>
</feature>
<dbReference type="InterPro" id="IPR043198">
    <property type="entry name" value="Cyclin/Ssn8"/>
</dbReference>
<feature type="compositionally biased region" description="Polar residues" evidence="2">
    <location>
        <begin position="589"/>
        <end position="600"/>
    </location>
</feature>
<feature type="compositionally biased region" description="Polar residues" evidence="2">
    <location>
        <begin position="683"/>
        <end position="696"/>
    </location>
</feature>
<sequence length="941" mass="103639">MEESIQDFKWLFPEERLRNTPSYRQGISPEKELTFRQKQAMLIQAIGSKAHLTQLAVKTSVVFMHRFFMYRSIIYYPRVQLAIAFALAGGKVEESETARKLEHLIRSTVEVLCANKYREFLDKSDQVTYDMDCHLKPKIAALKESRCSTDSAVGTTESCVCGFQLQITHPHNFVLRMCKLLGAEGIKDLTQYAYNLATASSQLTMLCLKYKPETIAAMCLNVAFKANSVQLISKDSTTKWYEVYDADTDYSEIEAVSEEFLKLLKGCPLLPTWMSMLGKLGKRNLSGPVRGPAGYPVSRPPTSATVIGTKSISSQNPSAQRYSSSSAQSATDSTQNRSSHGENRTASSVSNRPPYPSSVRPQGSRNPPPSSSQMHPETQSSSSSWAQQPPHTLSSSSSNSTRTAQDNVRHMSRSGSSTDMSRSREDQSRLFSFSKLDMQANSEQDKQRLQSESYRQQEPNNQLQQNLSVPKVSEPSSSQTGLGDEGPSPNAQLLNYYSPVAVRPPSPPFPPPADFIDDIDDTGAGRNASQSNMLPNSSAGKTSSPDVADNNSSGFTSAPMAGSKLSLTAYRQRVSAKFKEKPSIPTAETLCSSQDEINTSKLDDSFTSDEMKSRSATNSPRDEKPFQSVSDYRFSKPQDSPSNPRITLKVKRDPTSGEPLSVKYADSGLKIKIKPPKPESEAETTASMLEQSTGFSTPREEGEILEDSPSPASSTGSSRRSEGLRIRLSVPKSSDSSGNKREGDHWASRRSAEHESSYRSHHHGHHYHHRHHKSKKHKEHRSSRHEGKSSSGHHSSKRQGTCSYDDRQAKLPRVSDSNTNYASGAGNMGRDIGAPPPPPLPPLPPPPSYHTLQHQNSGFSINDAFSSSLPPDHDIIPEYGDDANLSAPSTPLEAIPPHHERFHRMLEEHRAREEAKRPPLPPVPPPPPPPTSPPPPPPPSL</sequence>
<feature type="compositionally biased region" description="Low complexity" evidence="2">
    <location>
        <begin position="708"/>
        <end position="718"/>
    </location>
</feature>
<dbReference type="PANTHER" id="PTHR10026">
    <property type="entry name" value="CYCLIN"/>
    <property type="match status" value="1"/>
</dbReference>
<evidence type="ECO:0000256" key="1">
    <source>
        <dbReference type="ARBA" id="ARBA00023127"/>
    </source>
</evidence>
<feature type="compositionally biased region" description="Basic and acidic residues" evidence="2">
    <location>
        <begin position="738"/>
        <end position="758"/>
    </location>
</feature>
<evidence type="ECO:0000313" key="3">
    <source>
        <dbReference type="EMBL" id="KAK3737585.1"/>
    </source>
</evidence>
<proteinExistence type="predicted"/>
<feature type="compositionally biased region" description="Pro residues" evidence="2">
    <location>
        <begin position="918"/>
        <end position="941"/>
    </location>
</feature>
<dbReference type="Proteomes" id="UP001283361">
    <property type="component" value="Unassembled WGS sequence"/>
</dbReference>
<dbReference type="SUPFAM" id="SSF47954">
    <property type="entry name" value="Cyclin-like"/>
    <property type="match status" value="2"/>
</dbReference>
<dbReference type="Pfam" id="PF21797">
    <property type="entry name" value="CycT2-like_C"/>
    <property type="match status" value="1"/>
</dbReference>
<reference evidence="3" key="1">
    <citation type="journal article" date="2023" name="G3 (Bethesda)">
        <title>A reference genome for the long-term kleptoplast-retaining sea slug Elysia crispata morphotype clarki.</title>
        <authorList>
            <person name="Eastman K.E."/>
            <person name="Pendleton A.L."/>
            <person name="Shaikh M.A."/>
            <person name="Suttiyut T."/>
            <person name="Ogas R."/>
            <person name="Tomko P."/>
            <person name="Gavelis G."/>
            <person name="Widhalm J.R."/>
            <person name="Wisecaver J.H."/>
        </authorList>
    </citation>
    <scope>NUCLEOTIDE SEQUENCE</scope>
    <source>
        <strain evidence="3">ECLA1</strain>
    </source>
</reference>
<feature type="compositionally biased region" description="Polar residues" evidence="2">
    <location>
        <begin position="300"/>
        <end position="312"/>
    </location>
</feature>
<feature type="compositionally biased region" description="Polar residues" evidence="2">
    <location>
        <begin position="334"/>
        <end position="351"/>
    </location>
</feature>
<comment type="caution">
    <text evidence="3">The sequence shown here is derived from an EMBL/GenBank/DDBJ whole genome shotgun (WGS) entry which is preliminary data.</text>
</comment>
<feature type="region of interest" description="Disordered" evidence="2">
    <location>
        <begin position="291"/>
        <end position="560"/>
    </location>
</feature>
<dbReference type="GO" id="GO:0016538">
    <property type="term" value="F:cyclin-dependent protein serine/threonine kinase regulator activity"/>
    <property type="evidence" value="ECO:0007669"/>
    <property type="project" value="InterPro"/>
</dbReference>
<dbReference type="InterPro" id="IPR036915">
    <property type="entry name" value="Cyclin-like_sf"/>
</dbReference>
<dbReference type="EMBL" id="JAWDGP010006640">
    <property type="protein sequence ID" value="KAK3737585.1"/>
    <property type="molecule type" value="Genomic_DNA"/>
</dbReference>
<accession>A0AAE1CUW7</accession>
<evidence type="ECO:0000256" key="2">
    <source>
        <dbReference type="SAM" id="MobiDB-lite"/>
    </source>
</evidence>
<dbReference type="AlphaFoldDB" id="A0AAE1CUW7"/>
<keyword evidence="1" id="KW-0195">Cyclin</keyword>
<feature type="compositionally biased region" description="Low complexity" evidence="2">
    <location>
        <begin position="313"/>
        <end position="333"/>
    </location>
</feature>
<name>A0AAE1CUW7_9GAST</name>
<feature type="compositionally biased region" description="Pro residues" evidence="2">
    <location>
        <begin position="834"/>
        <end position="848"/>
    </location>
</feature>